<gene>
    <name evidence="2" type="ORF">TorRG33x02_025220</name>
</gene>
<dbReference type="EMBL" id="JXTC01000007">
    <property type="protein sequence ID" value="POO01745.1"/>
    <property type="molecule type" value="Genomic_DNA"/>
</dbReference>
<proteinExistence type="predicted"/>
<dbReference type="Proteomes" id="UP000237000">
    <property type="component" value="Unassembled WGS sequence"/>
</dbReference>
<keyword evidence="3" id="KW-1185">Reference proteome</keyword>
<dbReference type="OrthoDB" id="10293096at2759"/>
<feature type="region of interest" description="Disordered" evidence="1">
    <location>
        <begin position="1"/>
        <end position="31"/>
    </location>
</feature>
<protein>
    <submittedName>
        <fullName evidence="2">Uncharacterized protein</fullName>
    </submittedName>
</protein>
<dbReference type="InParanoid" id="A0A2P5FVF0"/>
<organism evidence="2 3">
    <name type="scientific">Trema orientale</name>
    <name type="common">Charcoal tree</name>
    <name type="synonym">Celtis orientalis</name>
    <dbReference type="NCBI Taxonomy" id="63057"/>
    <lineage>
        <taxon>Eukaryota</taxon>
        <taxon>Viridiplantae</taxon>
        <taxon>Streptophyta</taxon>
        <taxon>Embryophyta</taxon>
        <taxon>Tracheophyta</taxon>
        <taxon>Spermatophyta</taxon>
        <taxon>Magnoliopsida</taxon>
        <taxon>eudicotyledons</taxon>
        <taxon>Gunneridae</taxon>
        <taxon>Pentapetalae</taxon>
        <taxon>rosids</taxon>
        <taxon>fabids</taxon>
        <taxon>Rosales</taxon>
        <taxon>Cannabaceae</taxon>
        <taxon>Trema</taxon>
    </lineage>
</organism>
<evidence type="ECO:0000313" key="3">
    <source>
        <dbReference type="Proteomes" id="UP000237000"/>
    </source>
</evidence>
<name>A0A2P5FVF0_TREOI</name>
<reference evidence="3" key="1">
    <citation type="submission" date="2016-06" db="EMBL/GenBank/DDBJ databases">
        <title>Parallel loss of symbiosis genes in relatives of nitrogen-fixing non-legume Parasponia.</title>
        <authorList>
            <person name="Van Velzen R."/>
            <person name="Holmer R."/>
            <person name="Bu F."/>
            <person name="Rutten L."/>
            <person name="Van Zeijl A."/>
            <person name="Liu W."/>
            <person name="Santuari L."/>
            <person name="Cao Q."/>
            <person name="Sharma T."/>
            <person name="Shen D."/>
            <person name="Roswanjaya Y."/>
            <person name="Wardhani T."/>
            <person name="Kalhor M.S."/>
            <person name="Jansen J."/>
            <person name="Van den Hoogen J."/>
            <person name="Gungor B."/>
            <person name="Hartog M."/>
            <person name="Hontelez J."/>
            <person name="Verver J."/>
            <person name="Yang W.-C."/>
            <person name="Schijlen E."/>
            <person name="Repin R."/>
            <person name="Schilthuizen M."/>
            <person name="Schranz E."/>
            <person name="Heidstra R."/>
            <person name="Miyata K."/>
            <person name="Fedorova E."/>
            <person name="Kohlen W."/>
            <person name="Bisseling T."/>
            <person name="Smit S."/>
            <person name="Geurts R."/>
        </authorList>
    </citation>
    <scope>NUCLEOTIDE SEQUENCE [LARGE SCALE GENOMIC DNA]</scope>
    <source>
        <strain evidence="3">cv. RG33-2</strain>
    </source>
</reference>
<dbReference type="AlphaFoldDB" id="A0A2P5FVF0"/>
<accession>A0A2P5FVF0</accession>
<evidence type="ECO:0000256" key="1">
    <source>
        <dbReference type="SAM" id="MobiDB-lite"/>
    </source>
</evidence>
<evidence type="ECO:0000313" key="2">
    <source>
        <dbReference type="EMBL" id="POO01745.1"/>
    </source>
</evidence>
<sequence>MRDLGQNGPTTTWDPDQTRAGPPPPRLSEAHGPFYVFGSALLNQSTIKSNYISRTV</sequence>
<comment type="caution">
    <text evidence="2">The sequence shown here is derived from an EMBL/GenBank/DDBJ whole genome shotgun (WGS) entry which is preliminary data.</text>
</comment>